<reference evidence="2" key="1">
    <citation type="submission" date="2017-09" db="EMBL/GenBank/DDBJ databases">
        <title>Contemporary evolution of a Lepidopteran species, Heliothis virescens, in response to modern agricultural practices.</title>
        <authorList>
            <person name="Fritz M.L."/>
            <person name="Deyonke A.M."/>
            <person name="Papanicolaou A."/>
            <person name="Micinski S."/>
            <person name="Westbrook J."/>
            <person name="Gould F."/>
        </authorList>
    </citation>
    <scope>NUCLEOTIDE SEQUENCE [LARGE SCALE GENOMIC DNA]</scope>
    <source>
        <strain evidence="2">HvINT-</strain>
        <tissue evidence="2">Whole body</tissue>
    </source>
</reference>
<protein>
    <recommendedName>
        <fullName evidence="1">Essential protein Yae1 N-terminal domain-containing protein</fullName>
    </recommendedName>
</protein>
<evidence type="ECO:0000313" key="2">
    <source>
        <dbReference type="EMBL" id="PCG73039.1"/>
    </source>
</evidence>
<sequence>MSEYNDNLSRNTRIRTLESVTKSGYTDGVCDGQAAQFQESFNIGYKQGFDFGFELGFQEAIPCNQQMKPDLHDQRRINCQICINTVKDQENIVNLYNIQQEKNNEYLGIKGTTDT</sequence>
<accession>A0A2A4JMI9</accession>
<proteinExistence type="predicted"/>
<dbReference type="AlphaFoldDB" id="A0A2A4JMI9"/>
<dbReference type="InterPro" id="IPR019191">
    <property type="entry name" value="Essential_protein_Yae1_N"/>
</dbReference>
<gene>
    <name evidence="2" type="ORF">B5V51_215</name>
</gene>
<organism evidence="2">
    <name type="scientific">Heliothis virescens</name>
    <name type="common">Tobacco budworm moth</name>
    <dbReference type="NCBI Taxonomy" id="7102"/>
    <lineage>
        <taxon>Eukaryota</taxon>
        <taxon>Metazoa</taxon>
        <taxon>Ecdysozoa</taxon>
        <taxon>Arthropoda</taxon>
        <taxon>Hexapoda</taxon>
        <taxon>Insecta</taxon>
        <taxon>Pterygota</taxon>
        <taxon>Neoptera</taxon>
        <taxon>Endopterygota</taxon>
        <taxon>Lepidoptera</taxon>
        <taxon>Glossata</taxon>
        <taxon>Ditrysia</taxon>
        <taxon>Noctuoidea</taxon>
        <taxon>Noctuidae</taxon>
        <taxon>Heliothinae</taxon>
        <taxon>Heliothis</taxon>
    </lineage>
</organism>
<dbReference type="Pfam" id="PF09811">
    <property type="entry name" value="Yae1_N"/>
    <property type="match status" value="1"/>
</dbReference>
<dbReference type="EMBL" id="NWSH01001030">
    <property type="protein sequence ID" value="PCG73039.1"/>
    <property type="molecule type" value="Genomic_DNA"/>
</dbReference>
<comment type="caution">
    <text evidence="2">The sequence shown here is derived from an EMBL/GenBank/DDBJ whole genome shotgun (WGS) entry which is preliminary data.</text>
</comment>
<evidence type="ECO:0000259" key="1">
    <source>
        <dbReference type="Pfam" id="PF09811"/>
    </source>
</evidence>
<name>A0A2A4JMI9_HELVI</name>
<feature type="domain" description="Essential protein Yae1 N-terminal" evidence="1">
    <location>
        <begin position="24"/>
        <end position="59"/>
    </location>
</feature>